<gene>
    <name evidence="1" type="ORF">NCTC11343_02951</name>
    <name evidence="2" type="ORF">SPHINGO8BC_150450</name>
</gene>
<dbReference type="Proteomes" id="UP000251241">
    <property type="component" value="Unassembled WGS sequence"/>
</dbReference>
<proteinExistence type="predicted"/>
<reference evidence="1 3" key="1">
    <citation type="submission" date="2018-06" db="EMBL/GenBank/DDBJ databases">
        <authorList>
            <consortium name="Pathogen Informatics"/>
            <person name="Doyle S."/>
        </authorList>
    </citation>
    <scope>NUCLEOTIDE SEQUENCE [LARGE SCALE GENOMIC DNA]</scope>
    <source>
        <strain evidence="1 3">NCTC11343</strain>
    </source>
</reference>
<dbReference type="InterPro" id="IPR025631">
    <property type="entry name" value="Porin_10"/>
</dbReference>
<sequence>MKLIVRILAAWCVLFVYSMDVIAQSKEEWSSALDSARAKEDGKKDSVILSAKYIRYATLDMLKKGTYTRQIDTSHHNYQYYNPQNLPWNPSVNLGAYGLATRDLLFQPKKTIGFQSGFTALERYLLNPDSIQYFRARARYSELSAVGFFFNDQVFRARVAQNINSQWNMNVDFHSTKTDGFYLGQNYSDLKASVASWYESKNNRYNLLINAVFNRLDAMENGSITEDLPFAPGNRQSPDRFIPKFNDPSKTNVPRSKWWDNSLFLRQSLYLGRLDTIDKGKPTMQIHPTNSMAHNTRIRRQTYNFFKNMDDQNAALPYNNKALALNSDKTLITNVSNEFEYNFFLRGKSVFKNEAKLNLAFQHDMNWVEQHQLDSMRYYNNTSAYPQPLKKLPDSTTFDRFYQNGIVKGELGYKFSDRLDFSLKANQIVFGHNFGDFLYEAKADISMGDKIGKVTLSAYSQNKSPEMVFENLNYTYGKWNDLDLKKTKIQNLGFQYANPMLGFHGKVEYFLMNNYTYFEELSNPQNDPKKDKWIVPAQLDKANLLKVSVGQKFKLNHFTLDNLVVYQKTDQQNTLAVPELYTWHSLYYSNLFYKVIDYSIGLDAKFNTPYANPNYSIGTGQFYNAYKQIEFSTYPIMDLWITANIQRVNMFLSYNFLNQNFYPHGYYTVRRYPMNSANFRFGISWKFYD</sequence>
<dbReference type="Pfam" id="PF14121">
    <property type="entry name" value="Porin_10"/>
    <property type="match status" value="1"/>
</dbReference>
<accession>A0A654AM76</accession>
<evidence type="ECO:0000313" key="1">
    <source>
        <dbReference type="EMBL" id="SPZ87504.1"/>
    </source>
</evidence>
<dbReference type="RefSeq" id="WP_112375043.1">
    <property type="nucleotide sequence ID" value="NZ_CP068086.1"/>
</dbReference>
<evidence type="ECO:0008006" key="5">
    <source>
        <dbReference type="Google" id="ProtNLM"/>
    </source>
</evidence>
<organism evidence="1 3">
    <name type="scientific">Sphingobacterium multivorum</name>
    <dbReference type="NCBI Taxonomy" id="28454"/>
    <lineage>
        <taxon>Bacteria</taxon>
        <taxon>Pseudomonadati</taxon>
        <taxon>Bacteroidota</taxon>
        <taxon>Sphingobacteriia</taxon>
        <taxon>Sphingobacteriales</taxon>
        <taxon>Sphingobacteriaceae</taxon>
        <taxon>Sphingobacterium</taxon>
    </lineage>
</organism>
<dbReference type="EMBL" id="CABWMV010000007">
    <property type="protein sequence ID" value="VXC68064.1"/>
    <property type="molecule type" value="Genomic_DNA"/>
</dbReference>
<evidence type="ECO:0000313" key="2">
    <source>
        <dbReference type="EMBL" id="VXC68064.1"/>
    </source>
</evidence>
<evidence type="ECO:0000313" key="3">
    <source>
        <dbReference type="Proteomes" id="UP000251241"/>
    </source>
</evidence>
<accession>A0A2X2J1G5</accession>
<dbReference type="Proteomes" id="UP000432350">
    <property type="component" value="Unassembled WGS sequence"/>
</dbReference>
<dbReference type="GeneID" id="97182861"/>
<reference evidence="2 4" key="2">
    <citation type="submission" date="2019-10" db="EMBL/GenBank/DDBJ databases">
        <authorList>
            <person name="Karimi E."/>
        </authorList>
    </citation>
    <scope>NUCLEOTIDE SEQUENCE [LARGE SCALE GENOMIC DNA]</scope>
    <source>
        <strain evidence="2">Sphingobacterium sp. 8BC</strain>
    </source>
</reference>
<dbReference type="AlphaFoldDB" id="A0A2X2J1G5"/>
<name>A0A2X2J1G5_SPHMU</name>
<dbReference type="EMBL" id="UAUU01000009">
    <property type="protein sequence ID" value="SPZ87504.1"/>
    <property type="molecule type" value="Genomic_DNA"/>
</dbReference>
<evidence type="ECO:0000313" key="4">
    <source>
        <dbReference type="Proteomes" id="UP000432350"/>
    </source>
</evidence>
<protein>
    <recommendedName>
        <fullName evidence="5">Porin</fullName>
    </recommendedName>
</protein>